<keyword evidence="5" id="KW-1185">Reference proteome</keyword>
<keyword evidence="1 2" id="KW-0238">DNA-binding</keyword>
<dbReference type="PIRSF" id="PIRSF002070">
    <property type="entry name" value="SSB"/>
    <property type="match status" value="1"/>
</dbReference>
<organism evidence="4 5">
    <name type="scientific">Parachitinimonas caeni</name>
    <dbReference type="NCBI Taxonomy" id="3031301"/>
    <lineage>
        <taxon>Bacteria</taxon>
        <taxon>Pseudomonadati</taxon>
        <taxon>Pseudomonadota</taxon>
        <taxon>Betaproteobacteria</taxon>
        <taxon>Neisseriales</taxon>
        <taxon>Chitinibacteraceae</taxon>
        <taxon>Parachitinimonas</taxon>
    </lineage>
</organism>
<sequence>MNEVRIEGRLTKAPEVMYHNDQTLLKLSIAENKWRKLENGEFVQTDKGFFLDIAWWTEDANHIASLLTKGDEIVAFGELQGSVYTDNEGVERRSLSLRANQIALKLRRIKSITRVPREGQAPVVSTSAQPPQRRAHASSASGSEPVPLDYPPAYQGFDDDNGDIPQ</sequence>
<dbReference type="EMBL" id="JARRAF010000039">
    <property type="protein sequence ID" value="MDK2126478.1"/>
    <property type="molecule type" value="Genomic_DNA"/>
</dbReference>
<evidence type="ECO:0000256" key="2">
    <source>
        <dbReference type="PIRNR" id="PIRNR002070"/>
    </source>
</evidence>
<feature type="compositionally biased region" description="Acidic residues" evidence="3">
    <location>
        <begin position="157"/>
        <end position="166"/>
    </location>
</feature>
<reference evidence="4" key="1">
    <citation type="submission" date="2023-03" db="EMBL/GenBank/DDBJ databases">
        <title>Chitinimonas shenzhenensis gen. nov., sp. nov., a novel member of family Burkholderiaceae isolated from activated sludge collected in Shen Zhen, China.</title>
        <authorList>
            <person name="Wang X."/>
        </authorList>
    </citation>
    <scope>NUCLEOTIDE SEQUENCE</scope>
    <source>
        <strain evidence="4">DQS-5</strain>
    </source>
</reference>
<evidence type="ECO:0000313" key="5">
    <source>
        <dbReference type="Proteomes" id="UP001172778"/>
    </source>
</evidence>
<accession>A0ABT7E2E7</accession>
<dbReference type="Pfam" id="PF00436">
    <property type="entry name" value="SSB"/>
    <property type="match status" value="1"/>
</dbReference>
<gene>
    <name evidence="4" type="ORF">PZA18_20770</name>
</gene>
<dbReference type="PROSITE" id="PS50935">
    <property type="entry name" value="SSB"/>
    <property type="match status" value="1"/>
</dbReference>
<comment type="caution">
    <text evidence="4">The sequence shown here is derived from an EMBL/GenBank/DDBJ whole genome shotgun (WGS) entry which is preliminary data.</text>
</comment>
<name>A0ABT7E2E7_9NEIS</name>
<dbReference type="Gene3D" id="2.40.50.140">
    <property type="entry name" value="Nucleic acid-binding proteins"/>
    <property type="match status" value="1"/>
</dbReference>
<dbReference type="Proteomes" id="UP001172778">
    <property type="component" value="Unassembled WGS sequence"/>
</dbReference>
<protein>
    <recommendedName>
        <fullName evidence="2">Single-stranded DNA-binding protein</fullName>
    </recommendedName>
</protein>
<proteinExistence type="predicted"/>
<dbReference type="InterPro" id="IPR011344">
    <property type="entry name" value="ssDNA-bd"/>
</dbReference>
<evidence type="ECO:0000313" key="4">
    <source>
        <dbReference type="EMBL" id="MDK2126478.1"/>
    </source>
</evidence>
<evidence type="ECO:0000256" key="3">
    <source>
        <dbReference type="SAM" id="MobiDB-lite"/>
    </source>
</evidence>
<feature type="region of interest" description="Disordered" evidence="3">
    <location>
        <begin position="117"/>
        <end position="166"/>
    </location>
</feature>
<dbReference type="InterPro" id="IPR012340">
    <property type="entry name" value="NA-bd_OB-fold"/>
</dbReference>
<dbReference type="InterPro" id="IPR000424">
    <property type="entry name" value="Primosome_PriB/ssb"/>
</dbReference>
<dbReference type="SUPFAM" id="SSF50249">
    <property type="entry name" value="Nucleic acid-binding proteins"/>
    <property type="match status" value="1"/>
</dbReference>
<dbReference type="GO" id="GO:0003677">
    <property type="term" value="F:DNA binding"/>
    <property type="evidence" value="ECO:0007669"/>
    <property type="project" value="UniProtKB-KW"/>
</dbReference>
<dbReference type="CDD" id="cd04496">
    <property type="entry name" value="SSB_OBF"/>
    <property type="match status" value="1"/>
</dbReference>
<evidence type="ECO:0000256" key="1">
    <source>
        <dbReference type="ARBA" id="ARBA00023125"/>
    </source>
</evidence>
<dbReference type="RefSeq" id="WP_284102797.1">
    <property type="nucleotide sequence ID" value="NZ_JARRAF010000039.1"/>
</dbReference>